<accession>A0ABV6IDU5</accession>
<evidence type="ECO:0000256" key="1">
    <source>
        <dbReference type="SAM" id="SignalP"/>
    </source>
</evidence>
<feature type="signal peptide" evidence="1">
    <location>
        <begin position="1"/>
        <end position="25"/>
    </location>
</feature>
<reference evidence="2 3" key="1">
    <citation type="submission" date="2024-09" db="EMBL/GenBank/DDBJ databases">
        <authorList>
            <person name="Sun Q."/>
            <person name="Mori K."/>
        </authorList>
    </citation>
    <scope>NUCLEOTIDE SEQUENCE [LARGE SCALE GENOMIC DNA]</scope>
    <source>
        <strain evidence="2 3">CCM 8677</strain>
    </source>
</reference>
<proteinExistence type="predicted"/>
<name>A0ABV6IDU5_9BURK</name>
<dbReference type="EMBL" id="JBHLXJ010000009">
    <property type="protein sequence ID" value="MFC0350004.1"/>
    <property type="molecule type" value="Genomic_DNA"/>
</dbReference>
<comment type="caution">
    <text evidence="2">The sequence shown here is derived from an EMBL/GenBank/DDBJ whole genome shotgun (WGS) entry which is preliminary data.</text>
</comment>
<dbReference type="RefSeq" id="WP_390211856.1">
    <property type="nucleotide sequence ID" value="NZ_JBHLXJ010000009.1"/>
</dbReference>
<keyword evidence="3" id="KW-1185">Reference proteome</keyword>
<evidence type="ECO:0000313" key="2">
    <source>
        <dbReference type="EMBL" id="MFC0350004.1"/>
    </source>
</evidence>
<evidence type="ECO:0000313" key="3">
    <source>
        <dbReference type="Proteomes" id="UP001589844"/>
    </source>
</evidence>
<sequence>MKKFTTNTVAGLLISIGLCSVPAWAATSVMHETPSKTESTVSKANATLPARLKALDNLLVEQWEYSLRTNPEYASMLGDKRFNDQLRDFSQAAIDANLKKSREFLKRLKAIDTTGFDVQQKLNKDLMVRQLQEELEGARFQNWQMPVLQNSGVHLDTPELVTMLSFTSVKDYEDYLARLNKLPTLFEQTIVQMRKGVKNKIMPPQFLLPKIARQCDDIVAMSMETSPFAKPVAQFPADISEADQLRLKTAILAAIQTKVIPAYQNFANFVRSDYAPYGRKDVGLWSLPDGAARYKLQVKTQTTTNKTPEEIHQIGLSEVRRIEAQMLEVAKKLGFADLKSFNTSMEKNPALHPKSRQEILDLYTKYTDQMYTKIPELFGRLPKAKVRIMAVEEFREKEAAGASYNPGAADGSRPGHVMVNTGDFANRMTLSIETTALHEGVPGHHMQIAIAQELEGLPPYRQQGGNNAYVEGWALYSERLGQELGFFQDPYSFYGHLQDEMLRAIRLVVDTGLHYKKWNRQQVVDFFRNHSGIEEVEIQSETDRYIVWPGQALGYKIGQLKILELRDYASKTLGTKFSLKAFHDEVLGAGALPLDILETRIHTWVKSQQ</sequence>
<dbReference type="InterPro" id="IPR010281">
    <property type="entry name" value="DUF885"/>
</dbReference>
<dbReference type="PANTHER" id="PTHR33361">
    <property type="entry name" value="GLR0591 PROTEIN"/>
    <property type="match status" value="1"/>
</dbReference>
<feature type="chain" id="PRO_5046790823" evidence="1">
    <location>
        <begin position="26"/>
        <end position="609"/>
    </location>
</feature>
<protein>
    <submittedName>
        <fullName evidence="2">DUF885 family protein</fullName>
    </submittedName>
</protein>
<dbReference type="Proteomes" id="UP001589844">
    <property type="component" value="Unassembled WGS sequence"/>
</dbReference>
<organism evidence="2 3">
    <name type="scientific">Undibacterium danionis</name>
    <dbReference type="NCBI Taxonomy" id="1812100"/>
    <lineage>
        <taxon>Bacteria</taxon>
        <taxon>Pseudomonadati</taxon>
        <taxon>Pseudomonadota</taxon>
        <taxon>Betaproteobacteria</taxon>
        <taxon>Burkholderiales</taxon>
        <taxon>Oxalobacteraceae</taxon>
        <taxon>Undibacterium</taxon>
    </lineage>
</organism>
<dbReference type="PANTHER" id="PTHR33361:SF16">
    <property type="entry name" value="DUF885 DOMAIN-CONTAINING PROTEIN"/>
    <property type="match status" value="1"/>
</dbReference>
<dbReference type="Pfam" id="PF05960">
    <property type="entry name" value="DUF885"/>
    <property type="match status" value="1"/>
</dbReference>
<gene>
    <name evidence="2" type="ORF">ACFFJH_09325</name>
</gene>
<keyword evidence="1" id="KW-0732">Signal</keyword>